<accession>A0A1X1TZH2</accession>
<organism evidence="2 3">
    <name type="scientific">Mycobacterium florentinum</name>
    <dbReference type="NCBI Taxonomy" id="292462"/>
    <lineage>
        <taxon>Bacteria</taxon>
        <taxon>Bacillati</taxon>
        <taxon>Actinomycetota</taxon>
        <taxon>Actinomycetes</taxon>
        <taxon>Mycobacteriales</taxon>
        <taxon>Mycobacteriaceae</taxon>
        <taxon>Mycobacterium</taxon>
        <taxon>Mycobacterium simiae complex</taxon>
    </lineage>
</organism>
<dbReference type="AlphaFoldDB" id="A0A1X1TZH2"/>
<sequence>MVVDDGMDKGVAEQLIAIAAAADARRRRAILAALRTSDEPPPAANRNVAQFLDIDVDQRAWVFVLVAANPLTRADIDVGQPVQSTPNQHRVNRRGRHRQTRRDR</sequence>
<reference evidence="2 3" key="1">
    <citation type="submission" date="2016-01" db="EMBL/GenBank/DDBJ databases">
        <title>The new phylogeny of the genus Mycobacterium.</title>
        <authorList>
            <person name="Tarcisio F."/>
            <person name="Conor M."/>
            <person name="Antonella G."/>
            <person name="Elisabetta G."/>
            <person name="Giulia F.S."/>
            <person name="Sara T."/>
            <person name="Anna F."/>
            <person name="Clotilde B."/>
            <person name="Roberto B."/>
            <person name="Veronica D.S."/>
            <person name="Fabio R."/>
            <person name="Monica P."/>
            <person name="Olivier J."/>
            <person name="Enrico T."/>
            <person name="Nicola S."/>
        </authorList>
    </citation>
    <scope>NUCLEOTIDE SEQUENCE [LARGE SCALE GENOMIC DNA]</scope>
    <source>
        <strain evidence="2 3">DSM 44852</strain>
    </source>
</reference>
<comment type="caution">
    <text evidence="2">The sequence shown here is derived from an EMBL/GenBank/DDBJ whole genome shotgun (WGS) entry which is preliminary data.</text>
</comment>
<dbReference type="EMBL" id="LQOV01000027">
    <property type="protein sequence ID" value="ORV49975.1"/>
    <property type="molecule type" value="Genomic_DNA"/>
</dbReference>
<feature type="compositionally biased region" description="Basic residues" evidence="1">
    <location>
        <begin position="90"/>
        <end position="104"/>
    </location>
</feature>
<feature type="region of interest" description="Disordered" evidence="1">
    <location>
        <begin position="75"/>
        <end position="104"/>
    </location>
</feature>
<evidence type="ECO:0000256" key="1">
    <source>
        <dbReference type="SAM" id="MobiDB-lite"/>
    </source>
</evidence>
<proteinExistence type="predicted"/>
<keyword evidence="3" id="KW-1185">Reference proteome</keyword>
<protein>
    <submittedName>
        <fullName evidence="2">Uncharacterized protein</fullName>
    </submittedName>
</protein>
<gene>
    <name evidence="2" type="ORF">AWC05_28875</name>
</gene>
<dbReference type="Proteomes" id="UP000193010">
    <property type="component" value="Unassembled WGS sequence"/>
</dbReference>
<evidence type="ECO:0000313" key="3">
    <source>
        <dbReference type="Proteomes" id="UP000193010"/>
    </source>
</evidence>
<evidence type="ECO:0000313" key="2">
    <source>
        <dbReference type="EMBL" id="ORV49975.1"/>
    </source>
</evidence>
<name>A0A1X1TZH2_MYCFL</name>